<dbReference type="SMART" id="SM00409">
    <property type="entry name" value="IG"/>
    <property type="match status" value="3"/>
</dbReference>
<dbReference type="InterPro" id="IPR013162">
    <property type="entry name" value="CD80_C2-set"/>
</dbReference>
<name>A0AAV1FLZ4_XYRNO</name>
<dbReference type="Proteomes" id="UP001178508">
    <property type="component" value="Chromosome 8"/>
</dbReference>
<dbReference type="InterPro" id="IPR036179">
    <property type="entry name" value="Ig-like_dom_sf"/>
</dbReference>
<proteinExistence type="predicted"/>
<evidence type="ECO:0000256" key="3">
    <source>
        <dbReference type="ARBA" id="ARBA00022989"/>
    </source>
</evidence>
<evidence type="ECO:0000256" key="7">
    <source>
        <dbReference type="SAM" id="Phobius"/>
    </source>
</evidence>
<keyword evidence="11" id="KW-1185">Reference proteome</keyword>
<dbReference type="PANTHER" id="PTHR46484:SF1">
    <property type="entry name" value="SCHWANN CELL MYELIN PROTEIN-RELATED"/>
    <property type="match status" value="1"/>
</dbReference>
<evidence type="ECO:0000313" key="11">
    <source>
        <dbReference type="Proteomes" id="UP001178508"/>
    </source>
</evidence>
<gene>
    <name evidence="10" type="ORF">XNOV1_A004987</name>
</gene>
<evidence type="ECO:0000256" key="4">
    <source>
        <dbReference type="ARBA" id="ARBA00023136"/>
    </source>
</evidence>
<dbReference type="Pfam" id="PF07686">
    <property type="entry name" value="V-set"/>
    <property type="match status" value="1"/>
</dbReference>
<evidence type="ECO:0000256" key="6">
    <source>
        <dbReference type="SAM" id="MobiDB-lite"/>
    </source>
</evidence>
<keyword evidence="2 7" id="KW-0812">Transmembrane</keyword>
<protein>
    <submittedName>
        <fullName evidence="10">Myelin-associated glycoprotein-like isoform X1</fullName>
    </submittedName>
</protein>
<keyword evidence="3 7" id="KW-1133">Transmembrane helix</keyword>
<feature type="region of interest" description="Disordered" evidence="6">
    <location>
        <begin position="442"/>
        <end position="501"/>
    </location>
</feature>
<evidence type="ECO:0000259" key="9">
    <source>
        <dbReference type="PROSITE" id="PS50835"/>
    </source>
</evidence>
<dbReference type="InterPro" id="IPR013783">
    <property type="entry name" value="Ig-like_fold"/>
</dbReference>
<feature type="chain" id="PRO_5043471768" evidence="8">
    <location>
        <begin position="23"/>
        <end position="527"/>
    </location>
</feature>
<dbReference type="Gene3D" id="2.60.40.10">
    <property type="entry name" value="Immunoglobulins"/>
    <property type="match status" value="3"/>
</dbReference>
<accession>A0AAV1FLZ4</accession>
<dbReference type="EMBL" id="OY660871">
    <property type="protein sequence ID" value="CAJ1061629.1"/>
    <property type="molecule type" value="Genomic_DNA"/>
</dbReference>
<dbReference type="Pfam" id="PF08205">
    <property type="entry name" value="C2-set_2"/>
    <property type="match status" value="1"/>
</dbReference>
<organism evidence="10 11">
    <name type="scientific">Xyrichtys novacula</name>
    <name type="common">Pearly razorfish</name>
    <name type="synonym">Hemipteronotus novacula</name>
    <dbReference type="NCBI Taxonomy" id="13765"/>
    <lineage>
        <taxon>Eukaryota</taxon>
        <taxon>Metazoa</taxon>
        <taxon>Chordata</taxon>
        <taxon>Craniata</taxon>
        <taxon>Vertebrata</taxon>
        <taxon>Euteleostomi</taxon>
        <taxon>Actinopterygii</taxon>
        <taxon>Neopterygii</taxon>
        <taxon>Teleostei</taxon>
        <taxon>Neoteleostei</taxon>
        <taxon>Acanthomorphata</taxon>
        <taxon>Eupercaria</taxon>
        <taxon>Labriformes</taxon>
        <taxon>Labridae</taxon>
        <taxon>Xyrichtys</taxon>
    </lineage>
</organism>
<reference evidence="10" key="1">
    <citation type="submission" date="2023-08" db="EMBL/GenBank/DDBJ databases">
        <authorList>
            <person name="Alioto T."/>
            <person name="Alioto T."/>
            <person name="Gomez Garrido J."/>
        </authorList>
    </citation>
    <scope>NUCLEOTIDE SEQUENCE</scope>
</reference>
<evidence type="ECO:0000313" key="10">
    <source>
        <dbReference type="EMBL" id="CAJ1061629.1"/>
    </source>
</evidence>
<feature type="transmembrane region" description="Helical" evidence="7">
    <location>
        <begin position="412"/>
        <end position="431"/>
    </location>
</feature>
<dbReference type="GO" id="GO:0016020">
    <property type="term" value="C:membrane"/>
    <property type="evidence" value="ECO:0007669"/>
    <property type="project" value="UniProtKB-SubCell"/>
</dbReference>
<feature type="domain" description="Ig-like" evidence="9">
    <location>
        <begin position="141"/>
        <end position="231"/>
    </location>
</feature>
<keyword evidence="8" id="KW-0732">Signal</keyword>
<keyword evidence="4 7" id="KW-0472">Membrane</keyword>
<comment type="subcellular location">
    <subcellularLocation>
        <location evidence="1">Membrane</location>
        <topology evidence="1">Single-pass membrane protein</topology>
    </subcellularLocation>
</comment>
<dbReference type="SUPFAM" id="SSF48726">
    <property type="entry name" value="Immunoglobulin"/>
    <property type="match status" value="3"/>
</dbReference>
<keyword evidence="5" id="KW-1015">Disulfide bond</keyword>
<evidence type="ECO:0000256" key="2">
    <source>
        <dbReference type="ARBA" id="ARBA00022692"/>
    </source>
</evidence>
<feature type="signal peptide" evidence="8">
    <location>
        <begin position="1"/>
        <end position="22"/>
    </location>
</feature>
<feature type="compositionally biased region" description="Basic and acidic residues" evidence="6">
    <location>
        <begin position="483"/>
        <end position="495"/>
    </location>
</feature>
<dbReference type="AlphaFoldDB" id="A0AAV1FLZ4"/>
<feature type="compositionally biased region" description="Basic and acidic residues" evidence="6">
    <location>
        <begin position="442"/>
        <end position="456"/>
    </location>
</feature>
<dbReference type="InterPro" id="IPR013106">
    <property type="entry name" value="Ig_V-set"/>
</dbReference>
<dbReference type="PANTHER" id="PTHR46484">
    <property type="entry name" value="SI:CH211-171H4.5-RELATED"/>
    <property type="match status" value="1"/>
</dbReference>
<dbReference type="PROSITE" id="PS50835">
    <property type="entry name" value="IG_LIKE"/>
    <property type="match status" value="2"/>
</dbReference>
<dbReference type="InterPro" id="IPR003599">
    <property type="entry name" value="Ig_sub"/>
</dbReference>
<dbReference type="InterPro" id="IPR007110">
    <property type="entry name" value="Ig-like_dom"/>
</dbReference>
<evidence type="ECO:0000256" key="5">
    <source>
        <dbReference type="ARBA" id="ARBA00023157"/>
    </source>
</evidence>
<sequence>MAFLSRCLILVFLCSKVLQNKASSWTVKLPSSVKGLVGSCVVIPCTFDYPAPAPGKQLTRFTGIWNNAEHQVIYHPVQDKVLQQYRGRTKLLGDTSQKNCSLMIDPLQQSDSGPFIFRIEIADYDNYSYKSPVSIRMISEPISVSVKDELKEGENVSVSCSASYSCPASPPDFNWNHSGEKVFHTEELDAGQWRATSTLTFHLTRADHEKNLLCTVRYIGGKQRTESKVLKVKYAPVTVTVEYKSDVKEGEAVQLGCSSDANPPASIYQWQDETGGLLHKGSVFALQNVSRRTGALYCTAINTLGQHNSSLVHLNVLHGPEIKTMSSCSRDADTNKVKCVCIVESRPPSMVHFVLSDRIQSKASIEKHGPIIIGTLQTEYGSSEFVHCLANNTQGTANVTLYFPVNSKMQSVFTYIATGTGLILVLLLIAVEVKKCRGRPEENATTHLSTMKEGKDVMSSQYAAPKSRGRPEKNTTTPLSTMKEGKDVKSPREETSYDNVDFPDVYGNDPVYGNMETDLDDAIYANV</sequence>
<evidence type="ECO:0000256" key="8">
    <source>
        <dbReference type="SAM" id="SignalP"/>
    </source>
</evidence>
<evidence type="ECO:0000256" key="1">
    <source>
        <dbReference type="ARBA" id="ARBA00004167"/>
    </source>
</evidence>
<feature type="domain" description="Ig-like" evidence="9">
    <location>
        <begin position="236"/>
        <end position="312"/>
    </location>
</feature>